<comment type="similarity">
    <text evidence="2">Belongs to the CorA metal ion transporter (MIT) (TC 1.A.35) family.</text>
</comment>
<dbReference type="PANTHER" id="PTHR47891">
    <property type="entry name" value="TRANSPORTER-RELATED"/>
    <property type="match status" value="1"/>
</dbReference>
<evidence type="ECO:0000256" key="2">
    <source>
        <dbReference type="ARBA" id="ARBA00009765"/>
    </source>
</evidence>
<feature type="transmembrane region" description="Helical" evidence="6">
    <location>
        <begin position="285"/>
        <end position="306"/>
    </location>
</feature>
<dbReference type="RefSeq" id="WP_007789430.1">
    <property type="nucleotide sequence ID" value="NZ_ADGQ01000050.1"/>
</dbReference>
<evidence type="ECO:0000313" key="7">
    <source>
        <dbReference type="EMBL" id="EFM64765.1"/>
    </source>
</evidence>
<dbReference type="SUPFAM" id="SSF144083">
    <property type="entry name" value="Magnesium transport protein CorA, transmembrane region"/>
    <property type="match status" value="1"/>
</dbReference>
<protein>
    <submittedName>
        <fullName evidence="7">CorA-like protein</fullName>
    </submittedName>
</protein>
<accession>E0E317</accession>
<dbReference type="SUPFAM" id="SSF143865">
    <property type="entry name" value="CorA soluble domain-like"/>
    <property type="match status" value="1"/>
</dbReference>
<feature type="transmembrane region" description="Helical" evidence="6">
    <location>
        <begin position="250"/>
        <end position="273"/>
    </location>
</feature>
<dbReference type="CDD" id="cd12827">
    <property type="entry name" value="EcCorA_ZntB-like_u2"/>
    <property type="match status" value="1"/>
</dbReference>
<dbReference type="Gene3D" id="1.20.58.340">
    <property type="entry name" value="Magnesium transport protein CorA, transmembrane region"/>
    <property type="match status" value="2"/>
</dbReference>
<evidence type="ECO:0000313" key="8">
    <source>
        <dbReference type="Proteomes" id="UP000003244"/>
    </source>
</evidence>
<dbReference type="InterPro" id="IPR045861">
    <property type="entry name" value="CorA_cytoplasmic_dom"/>
</dbReference>
<dbReference type="STRING" id="596315.HMPREF0634_1156"/>
<sequence length="311" mass="35764">MIRYYKTVNENLERLDEFEASCWINLTEPTSNEIEDISKLLEIDTDIVAAALDNEESSRIEYDDNYTLILIDIPFDMSDSKSSNYMTVPIGIILAKDCIITICSKQTRIINDFIVGHVKDFYTYMKTRFILQILYRNATFYLLYLRRINNTTNLIEQEIHNSMKNKELLQLLQLEKSLVYFSTSLTANEATLDRLLKLNVIKHYAEDEDLLEDVIIENKQALQMSKMYGDILSRIMDAFSAIISNNQNNVMTYLTVVTIVMAVPTIISGLFGMNVGGIPFAHHPFGFLIVNVVTILICFLSTAYLIKKRLL</sequence>
<dbReference type="GO" id="GO:0016020">
    <property type="term" value="C:membrane"/>
    <property type="evidence" value="ECO:0007669"/>
    <property type="project" value="UniProtKB-SubCell"/>
</dbReference>
<dbReference type="Proteomes" id="UP000003244">
    <property type="component" value="Unassembled WGS sequence"/>
</dbReference>
<dbReference type="GeneID" id="84800652"/>
<reference evidence="7 8" key="1">
    <citation type="submission" date="2010-08" db="EMBL/GenBank/DDBJ databases">
        <authorList>
            <person name="Harkins D.M."/>
            <person name="Madupu R."/>
            <person name="Durkin A.S."/>
            <person name="Torralba M."/>
            <person name="Methe B."/>
            <person name="Sutton G.G."/>
            <person name="Nelson K.E."/>
        </authorList>
    </citation>
    <scope>NUCLEOTIDE SEQUENCE [LARGE SCALE GENOMIC DNA]</scope>
    <source>
        <strain evidence="7 8">DSM 17678</strain>
    </source>
</reference>
<keyword evidence="3 6" id="KW-0812">Transmembrane</keyword>
<dbReference type="InterPro" id="IPR047199">
    <property type="entry name" value="CorA-like"/>
</dbReference>
<evidence type="ECO:0000256" key="6">
    <source>
        <dbReference type="SAM" id="Phobius"/>
    </source>
</evidence>
<evidence type="ECO:0000256" key="1">
    <source>
        <dbReference type="ARBA" id="ARBA00004141"/>
    </source>
</evidence>
<comment type="caution">
    <text evidence="7">The sequence shown here is derived from an EMBL/GenBank/DDBJ whole genome shotgun (WGS) entry which is preliminary data.</text>
</comment>
<gene>
    <name evidence="7" type="ORF">HMPREF0634_1156</name>
</gene>
<dbReference type="PANTHER" id="PTHR47891:SF2">
    <property type="entry name" value="MAGNESIUM AND COBALT TRANSPORTER"/>
    <property type="match status" value="1"/>
</dbReference>
<keyword evidence="5 6" id="KW-0472">Membrane</keyword>
<proteinExistence type="inferred from homology"/>
<dbReference type="OrthoDB" id="9803416at2"/>
<dbReference type="InterPro" id="IPR002523">
    <property type="entry name" value="MgTranspt_CorA/ZnTranspt_ZntB"/>
</dbReference>
<dbReference type="InterPro" id="IPR045863">
    <property type="entry name" value="CorA_TM1_TM2"/>
</dbReference>
<dbReference type="GO" id="GO:0046873">
    <property type="term" value="F:metal ion transmembrane transporter activity"/>
    <property type="evidence" value="ECO:0007669"/>
    <property type="project" value="InterPro"/>
</dbReference>
<organism evidence="7 8">
    <name type="scientific">Peptostreptococcus stomatis DSM 17678</name>
    <dbReference type="NCBI Taxonomy" id="596315"/>
    <lineage>
        <taxon>Bacteria</taxon>
        <taxon>Bacillati</taxon>
        <taxon>Bacillota</taxon>
        <taxon>Clostridia</taxon>
        <taxon>Peptostreptococcales</taxon>
        <taxon>Peptostreptococcaceae</taxon>
        <taxon>Peptostreptococcus</taxon>
    </lineage>
</organism>
<keyword evidence="4 6" id="KW-1133">Transmembrane helix</keyword>
<name>E0E317_9FIRM</name>
<evidence type="ECO:0000256" key="4">
    <source>
        <dbReference type="ARBA" id="ARBA00022989"/>
    </source>
</evidence>
<comment type="subcellular location">
    <subcellularLocation>
        <location evidence="1">Membrane</location>
        <topology evidence="1">Multi-pass membrane protein</topology>
    </subcellularLocation>
</comment>
<dbReference type="AlphaFoldDB" id="E0E317"/>
<dbReference type="Pfam" id="PF01544">
    <property type="entry name" value="CorA"/>
    <property type="match status" value="1"/>
</dbReference>
<keyword evidence="8" id="KW-1185">Reference proteome</keyword>
<dbReference type="eggNOG" id="COG0598">
    <property type="taxonomic scope" value="Bacteria"/>
</dbReference>
<evidence type="ECO:0000256" key="5">
    <source>
        <dbReference type="ARBA" id="ARBA00023136"/>
    </source>
</evidence>
<dbReference type="EMBL" id="ADGQ01000050">
    <property type="protein sequence ID" value="EFM64765.1"/>
    <property type="molecule type" value="Genomic_DNA"/>
</dbReference>
<evidence type="ECO:0000256" key="3">
    <source>
        <dbReference type="ARBA" id="ARBA00022692"/>
    </source>
</evidence>
<dbReference type="Gene3D" id="3.30.460.20">
    <property type="entry name" value="CorA soluble domain-like"/>
    <property type="match status" value="1"/>
</dbReference>